<keyword evidence="1" id="KW-0472">Membrane</keyword>
<evidence type="ECO:0000313" key="3">
    <source>
        <dbReference type="Proteomes" id="UP001140074"/>
    </source>
</evidence>
<dbReference type="EMBL" id="JANBUY010000241">
    <property type="protein sequence ID" value="KAJ2861182.1"/>
    <property type="molecule type" value="Genomic_DNA"/>
</dbReference>
<keyword evidence="3" id="KW-1185">Reference proteome</keyword>
<accession>A0A9W8IN22</accession>
<proteinExistence type="predicted"/>
<evidence type="ECO:0000313" key="2">
    <source>
        <dbReference type="EMBL" id="KAJ2861182.1"/>
    </source>
</evidence>
<evidence type="ECO:0000256" key="1">
    <source>
        <dbReference type="SAM" id="Phobius"/>
    </source>
</evidence>
<feature type="transmembrane region" description="Helical" evidence="1">
    <location>
        <begin position="39"/>
        <end position="56"/>
    </location>
</feature>
<reference evidence="2" key="1">
    <citation type="submission" date="2022-07" db="EMBL/GenBank/DDBJ databases">
        <title>Phylogenomic reconstructions and comparative analyses of Kickxellomycotina fungi.</title>
        <authorList>
            <person name="Reynolds N.K."/>
            <person name="Stajich J.E."/>
            <person name="Barry K."/>
            <person name="Grigoriev I.V."/>
            <person name="Crous P."/>
            <person name="Smith M.E."/>
        </authorList>
    </citation>
    <scope>NUCLEOTIDE SEQUENCE</scope>
    <source>
        <strain evidence="2">RSA 476</strain>
    </source>
</reference>
<comment type="caution">
    <text evidence="2">The sequence shown here is derived from an EMBL/GenBank/DDBJ whole genome shotgun (WGS) entry which is preliminary data.</text>
</comment>
<keyword evidence="1" id="KW-1133">Transmembrane helix</keyword>
<organism evidence="2 3">
    <name type="scientific">Coemansia aciculifera</name>
    <dbReference type="NCBI Taxonomy" id="417176"/>
    <lineage>
        <taxon>Eukaryota</taxon>
        <taxon>Fungi</taxon>
        <taxon>Fungi incertae sedis</taxon>
        <taxon>Zoopagomycota</taxon>
        <taxon>Kickxellomycotina</taxon>
        <taxon>Kickxellomycetes</taxon>
        <taxon>Kickxellales</taxon>
        <taxon>Kickxellaceae</taxon>
        <taxon>Coemansia</taxon>
    </lineage>
</organism>
<sequence length="245" mass="27792">MSLTQSNQYKVELTLDYVAGCSRLEFDGIFKGSDEYAELLLPLLIACPSFILPAYARIFRVYEMQLTNTADIDRITPSYLQTRFRDAGLPAHLYAKELTISVGVLDICNGAVLKELSCEPYIDRKFPKVRSIKFMLSLPTENLIASLDAESNISGFVRRIKQMAPMLRKISISLGFRRFDSPWFPVQQFNNLVAQLSRHVVDIVYHLKLQPVIIDQQLNGLCSLMYSSLNSTSGGKQIMQLARRN</sequence>
<protein>
    <submittedName>
        <fullName evidence="2">Uncharacterized protein</fullName>
    </submittedName>
</protein>
<name>A0A9W8IN22_9FUNG</name>
<dbReference type="AlphaFoldDB" id="A0A9W8IN22"/>
<gene>
    <name evidence="2" type="ORF">GGH94_005060</name>
</gene>
<dbReference type="Proteomes" id="UP001140074">
    <property type="component" value="Unassembled WGS sequence"/>
</dbReference>
<keyword evidence="1" id="KW-0812">Transmembrane</keyword>